<protein>
    <submittedName>
        <fullName evidence="3">Uncharacterized protein</fullName>
    </submittedName>
</protein>
<keyword evidence="4" id="KW-1185">Reference proteome</keyword>
<feature type="compositionally biased region" description="Low complexity" evidence="1">
    <location>
        <begin position="555"/>
        <end position="566"/>
    </location>
</feature>
<gene>
    <name evidence="3" type="ordered locus">pNG3050</name>
</gene>
<evidence type="ECO:0000256" key="2">
    <source>
        <dbReference type="SAM" id="Phobius"/>
    </source>
</evidence>
<keyword evidence="2" id="KW-0812">Transmembrane</keyword>
<dbReference type="EnsemblBacteria" id="AAV44372">
    <property type="protein sequence ID" value="AAV44372"/>
    <property type="gene ID" value="pNG3050"/>
</dbReference>
<feature type="region of interest" description="Disordered" evidence="1">
    <location>
        <begin position="546"/>
        <end position="574"/>
    </location>
</feature>
<accession>Q5V812</accession>
<dbReference type="HOGENOM" id="CLU_474604_0_0_2"/>
<dbReference type="PATRIC" id="fig|272569.17.peg.120"/>
<feature type="transmembrane region" description="Helical" evidence="2">
    <location>
        <begin position="243"/>
        <end position="261"/>
    </location>
</feature>
<sequence>MPASAAVADGHYQTNATNGTSATDDSQSSDWTAPGPFGIDELRTGGDQISSGGSQGPPESTRMLPTGGIVLKYLPLNPAQSSYQPLGRNQALKTDYLLAYTSAFGESVGDYEFVVVFWQEQTTRVNGTQRAYAANQSVQRISFEAENGYSASKLKLQSHYDQQWQATAWLEQDGSRVEGARWRFGHQTNPLTASPAYPTNSKGDLWRWGALNLIIPAICGIMFSGASAKHILSRTIVGTLKGVTYWAGVVAVVVGIAAIVGTWQTSIILANAPIAVGILIGLLALPVMLSIRDSDLSKAGFFRRQLRQGAISPSGDETVGTRRVANKIKSVYRHGEQLYAPVSGLRPMLARYWADPAKIPTEDWKSYDSGDGDLDQLFEVDPESDKVLRHKPARLKFAPSLTKAVADEDLADPPEADGIAALPAAISAAVSNWFARRNWRFIGIALGGGALVYLGTVAALGSSIIGLGLATLPALIDGHEARDGSLEVDWGPSHWNDVQAQVQTERHEYEERKTFDQVLEAVTELEWSDHEQGQQIVDRVRTEIQKALDDEHGGNNPSTNLSPSSPQQGVDADD</sequence>
<proteinExistence type="predicted"/>
<evidence type="ECO:0000313" key="3">
    <source>
        <dbReference type="EMBL" id="AAV44372.1"/>
    </source>
</evidence>
<feature type="transmembrane region" description="Helical" evidence="2">
    <location>
        <begin position="441"/>
        <end position="469"/>
    </location>
</feature>
<keyword evidence="2" id="KW-1133">Transmembrane helix</keyword>
<evidence type="ECO:0000256" key="1">
    <source>
        <dbReference type="SAM" id="MobiDB-lite"/>
    </source>
</evidence>
<dbReference type="KEGG" id="hma:pNG3050"/>
<organism evidence="3 4">
    <name type="scientific">Haloarcula marismortui (strain ATCC 43049 / DSM 3752 / JCM 8966 / VKM B-1809)</name>
    <name type="common">Halobacterium marismortui</name>
    <dbReference type="NCBI Taxonomy" id="272569"/>
    <lineage>
        <taxon>Archaea</taxon>
        <taxon>Methanobacteriati</taxon>
        <taxon>Methanobacteriota</taxon>
        <taxon>Stenosarchaea group</taxon>
        <taxon>Halobacteria</taxon>
        <taxon>Halobacteriales</taxon>
        <taxon>Haloarculaceae</taxon>
        <taxon>Haloarcula</taxon>
    </lineage>
</organism>
<feature type="transmembrane region" description="Helical" evidence="2">
    <location>
        <begin position="205"/>
        <end position="223"/>
    </location>
</feature>
<feature type="compositionally biased region" description="Polar residues" evidence="1">
    <location>
        <begin position="12"/>
        <end position="31"/>
    </location>
</feature>
<keyword evidence="3" id="KW-0614">Plasmid</keyword>
<dbReference type="Proteomes" id="UP000001169">
    <property type="component" value="Plasmid pNG300"/>
</dbReference>
<feature type="region of interest" description="Disordered" evidence="1">
    <location>
        <begin position="1"/>
        <end position="62"/>
    </location>
</feature>
<name>Q5V812_HALMA</name>
<dbReference type="EMBL" id="AY596292">
    <property type="protein sequence ID" value="AAV44372.1"/>
    <property type="molecule type" value="Genomic_DNA"/>
</dbReference>
<reference evidence="3 4" key="1">
    <citation type="journal article" date="2004" name="Genome Res.">
        <title>Genome sequence of Haloarcula marismortui: a halophilic archaeon from the Dead Sea.</title>
        <authorList>
            <person name="Baliga N.S."/>
            <person name="Bonneau R."/>
            <person name="Facciotti M.T."/>
            <person name="Pan M."/>
            <person name="Glusman G."/>
            <person name="Deutsch E.W."/>
            <person name="Shannon P."/>
            <person name="Chiu Y."/>
            <person name="Weng R.S."/>
            <person name="Gan R.R."/>
            <person name="Hung P."/>
            <person name="Date S.V."/>
            <person name="Marcotte E."/>
            <person name="Hood L."/>
            <person name="Ng W.V."/>
        </authorList>
    </citation>
    <scope>NUCLEOTIDE SEQUENCE [LARGE SCALE GENOMIC DNA]</scope>
    <source>
        <strain evidence="4">ATCC 43049 / DSM 3752 / JCM 8966 / VKM B-1809</strain>
        <plasmid evidence="4">Plasmid pNG300</plasmid>
    </source>
</reference>
<dbReference type="AlphaFoldDB" id="Q5V812"/>
<evidence type="ECO:0000313" key="4">
    <source>
        <dbReference type="Proteomes" id="UP000001169"/>
    </source>
</evidence>
<keyword evidence="2" id="KW-0472">Membrane</keyword>
<feature type="transmembrane region" description="Helical" evidence="2">
    <location>
        <begin position="267"/>
        <end position="289"/>
    </location>
</feature>
<geneLocation type="plasmid" evidence="3 4">
    <name>pNG300</name>
</geneLocation>